<evidence type="ECO:0000256" key="1">
    <source>
        <dbReference type="SAM" id="MobiDB-lite"/>
    </source>
</evidence>
<reference evidence="2 3" key="1">
    <citation type="submission" date="2022-01" db="EMBL/GenBank/DDBJ databases">
        <authorList>
            <person name="Xiong W."/>
            <person name="Schranz E."/>
        </authorList>
    </citation>
    <scope>NUCLEOTIDE SEQUENCE [LARGE SCALE GENOMIC DNA]</scope>
</reference>
<name>A0AAU9MAW0_9ASTR</name>
<dbReference type="AlphaFoldDB" id="A0AAU9MAW0"/>
<proteinExistence type="predicted"/>
<feature type="compositionally biased region" description="Acidic residues" evidence="1">
    <location>
        <begin position="50"/>
        <end position="71"/>
    </location>
</feature>
<organism evidence="2 3">
    <name type="scientific">Lactuca virosa</name>
    <dbReference type="NCBI Taxonomy" id="75947"/>
    <lineage>
        <taxon>Eukaryota</taxon>
        <taxon>Viridiplantae</taxon>
        <taxon>Streptophyta</taxon>
        <taxon>Embryophyta</taxon>
        <taxon>Tracheophyta</taxon>
        <taxon>Spermatophyta</taxon>
        <taxon>Magnoliopsida</taxon>
        <taxon>eudicotyledons</taxon>
        <taxon>Gunneridae</taxon>
        <taxon>Pentapetalae</taxon>
        <taxon>asterids</taxon>
        <taxon>campanulids</taxon>
        <taxon>Asterales</taxon>
        <taxon>Asteraceae</taxon>
        <taxon>Cichorioideae</taxon>
        <taxon>Cichorieae</taxon>
        <taxon>Lactucinae</taxon>
        <taxon>Lactuca</taxon>
    </lineage>
</organism>
<sequence length="112" mass="12726">MGKVGVLTSQRKWINEEVTIMVYGKKYYNLGVVEYTDDWSPFHPAPFDKVEEESDDDKVGLSEDESEDEKDVEGIFDTWMGEDNADVEEGEIVQENVNLTGRVEETSTPVKS</sequence>
<dbReference type="EMBL" id="CAKMRJ010001112">
    <property type="protein sequence ID" value="CAH1421758.1"/>
    <property type="molecule type" value="Genomic_DNA"/>
</dbReference>
<comment type="caution">
    <text evidence="2">The sequence shown here is derived from an EMBL/GenBank/DDBJ whole genome shotgun (WGS) entry which is preliminary data.</text>
</comment>
<evidence type="ECO:0000313" key="3">
    <source>
        <dbReference type="Proteomes" id="UP001157418"/>
    </source>
</evidence>
<protein>
    <submittedName>
        <fullName evidence="2">Uncharacterized protein</fullName>
    </submittedName>
</protein>
<dbReference type="Proteomes" id="UP001157418">
    <property type="component" value="Unassembled WGS sequence"/>
</dbReference>
<keyword evidence="3" id="KW-1185">Reference proteome</keyword>
<accession>A0AAU9MAW0</accession>
<gene>
    <name evidence="2" type="ORF">LVIROSA_LOCUS9139</name>
</gene>
<evidence type="ECO:0000313" key="2">
    <source>
        <dbReference type="EMBL" id="CAH1421758.1"/>
    </source>
</evidence>
<feature type="region of interest" description="Disordered" evidence="1">
    <location>
        <begin position="44"/>
        <end position="72"/>
    </location>
</feature>